<dbReference type="Proteomes" id="UP000825701">
    <property type="component" value="Chromosome"/>
</dbReference>
<keyword evidence="1" id="KW-0732">Signal</keyword>
<feature type="signal peptide" evidence="1">
    <location>
        <begin position="1"/>
        <end position="33"/>
    </location>
</feature>
<organism evidence="2 3">
    <name type="scientific">Chenggangzhangella methanolivorans</name>
    <dbReference type="NCBI Taxonomy" id="1437009"/>
    <lineage>
        <taxon>Bacteria</taxon>
        <taxon>Pseudomonadati</taxon>
        <taxon>Pseudomonadota</taxon>
        <taxon>Alphaproteobacteria</taxon>
        <taxon>Hyphomicrobiales</taxon>
        <taxon>Methylopilaceae</taxon>
        <taxon>Chenggangzhangella</taxon>
    </lineage>
</organism>
<protein>
    <submittedName>
        <fullName evidence="2">Uncharacterized protein</fullName>
    </submittedName>
</protein>
<reference evidence="2" key="1">
    <citation type="submission" date="2021-08" db="EMBL/GenBank/DDBJ databases">
        <authorList>
            <person name="Zhang H."/>
            <person name="Xu M."/>
            <person name="Yu Z."/>
            <person name="Yang L."/>
            <person name="Cai Y."/>
        </authorList>
    </citation>
    <scope>NUCLEOTIDE SEQUENCE</scope>
    <source>
        <strain evidence="2">CHL1</strain>
    </source>
</reference>
<keyword evidence="3" id="KW-1185">Reference proteome</keyword>
<sequence>MCFSSVSARVARGVSRLALPALMFAVSAGAASAAVERHAYAPVSPEDPEIAALIAADRDGLISAAPVDRPQLQAARAGGSVIVQGSNTNACGAFNCKTIVYRGGAKIAEKFACDGSAGDHRLYMGGRWLSACGWLIDLATGRRPRVTEKPEFPAIEIDHNGSKVILDGTNGVISYSRPKPSIAGTIKPGDVLVVYENEQTPGIYVSSMVGTAWVFKKGCEPAPYAVMQARVATGSWALQGQAPIWSGCDVVGYRENGPNNLLKFDPQSGRLEIDH</sequence>
<dbReference type="AlphaFoldDB" id="A0A9E6UGK0"/>
<dbReference type="KEGG" id="cmet:K6K41_17985"/>
<gene>
    <name evidence="2" type="ORF">K6K41_17985</name>
</gene>
<accession>A0A9E6UGK0</accession>
<evidence type="ECO:0000313" key="2">
    <source>
        <dbReference type="EMBL" id="QZN98817.1"/>
    </source>
</evidence>
<name>A0A9E6UGK0_9HYPH</name>
<feature type="chain" id="PRO_5038870125" evidence="1">
    <location>
        <begin position="34"/>
        <end position="275"/>
    </location>
</feature>
<proteinExistence type="predicted"/>
<evidence type="ECO:0000313" key="3">
    <source>
        <dbReference type="Proteomes" id="UP000825701"/>
    </source>
</evidence>
<dbReference type="EMBL" id="CP081869">
    <property type="protein sequence ID" value="QZN98817.1"/>
    <property type="molecule type" value="Genomic_DNA"/>
</dbReference>
<dbReference type="RefSeq" id="WP_261401798.1">
    <property type="nucleotide sequence ID" value="NZ_CP081869.1"/>
</dbReference>
<evidence type="ECO:0000256" key="1">
    <source>
        <dbReference type="SAM" id="SignalP"/>
    </source>
</evidence>